<dbReference type="Proteomes" id="UP000619033">
    <property type="component" value="Unassembled WGS sequence"/>
</dbReference>
<feature type="chain" id="PRO_5035219477" evidence="1">
    <location>
        <begin position="20"/>
        <end position="95"/>
    </location>
</feature>
<reference evidence="2" key="1">
    <citation type="submission" date="2021-01" db="EMBL/GenBank/DDBJ databases">
        <title>Genome seq and assembly of Tabrizicola sp. KVB23.</title>
        <authorList>
            <person name="Chhetri G."/>
        </authorList>
    </citation>
    <scope>NUCLEOTIDE SEQUENCE</scope>
    <source>
        <strain evidence="2">KVB23</strain>
    </source>
</reference>
<protein>
    <submittedName>
        <fullName evidence="2">Uncharacterized protein</fullName>
    </submittedName>
</protein>
<name>A0A8J7STF2_9RHOB</name>
<dbReference type="EMBL" id="JAESVP010000002">
    <property type="protein sequence ID" value="MBL4927452.1"/>
    <property type="molecule type" value="Genomic_DNA"/>
</dbReference>
<sequence>MLRLALVAVLSALPIAALADGKAPEAFTLKYEMFEQGIAHVDLQVCPEPLQAPGRFCRATLINGMINVFAFDEKGDQPLVGFQSWNAALLDGLLD</sequence>
<keyword evidence="1" id="KW-0732">Signal</keyword>
<proteinExistence type="predicted"/>
<gene>
    <name evidence="2" type="ORF">JI744_04960</name>
</gene>
<feature type="signal peptide" evidence="1">
    <location>
        <begin position="1"/>
        <end position="19"/>
    </location>
</feature>
<accession>A0A8J7STF2</accession>
<keyword evidence="3" id="KW-1185">Reference proteome</keyword>
<evidence type="ECO:0000313" key="3">
    <source>
        <dbReference type="Proteomes" id="UP000619033"/>
    </source>
</evidence>
<dbReference type="AlphaFoldDB" id="A0A8J7STF2"/>
<comment type="caution">
    <text evidence="2">The sequence shown here is derived from an EMBL/GenBank/DDBJ whole genome shotgun (WGS) entry which is preliminary data.</text>
</comment>
<dbReference type="RefSeq" id="WP_202658581.1">
    <property type="nucleotide sequence ID" value="NZ_JAESVP010000002.1"/>
</dbReference>
<organism evidence="2 3">
    <name type="scientific">Fuscibacter oryzae</name>
    <dbReference type="NCBI Taxonomy" id="2803939"/>
    <lineage>
        <taxon>Bacteria</taxon>
        <taxon>Pseudomonadati</taxon>
        <taxon>Pseudomonadota</taxon>
        <taxon>Alphaproteobacteria</taxon>
        <taxon>Rhodobacterales</taxon>
        <taxon>Paracoccaceae</taxon>
        <taxon>Fuscibacter</taxon>
    </lineage>
</organism>
<evidence type="ECO:0000256" key="1">
    <source>
        <dbReference type="SAM" id="SignalP"/>
    </source>
</evidence>
<evidence type="ECO:0000313" key="2">
    <source>
        <dbReference type="EMBL" id="MBL4927452.1"/>
    </source>
</evidence>